<comment type="similarity">
    <text evidence="2 4">Belongs to the short-chain dehydrogenases/reductases (SDR) family.</text>
</comment>
<dbReference type="PANTHER" id="PTHR42760">
    <property type="entry name" value="SHORT-CHAIN DEHYDROGENASES/REDUCTASES FAMILY MEMBER"/>
    <property type="match status" value="1"/>
</dbReference>
<proteinExistence type="inferred from homology"/>
<feature type="domain" description="Ketoreductase" evidence="5">
    <location>
        <begin position="5"/>
        <end position="187"/>
    </location>
</feature>
<evidence type="ECO:0000256" key="3">
    <source>
        <dbReference type="ARBA" id="ARBA00023002"/>
    </source>
</evidence>
<dbReference type="Gene3D" id="3.40.50.720">
    <property type="entry name" value="NAD(P)-binding Rossmann-like Domain"/>
    <property type="match status" value="1"/>
</dbReference>
<evidence type="ECO:0000256" key="2">
    <source>
        <dbReference type="ARBA" id="ARBA00006484"/>
    </source>
</evidence>
<dbReference type="PRINTS" id="PR00080">
    <property type="entry name" value="SDRFAMILY"/>
</dbReference>
<dbReference type="Pfam" id="PF00106">
    <property type="entry name" value="adh_short"/>
    <property type="match status" value="1"/>
</dbReference>
<accession>A0A9P0H4U1</accession>
<dbReference type="PANTHER" id="PTHR42760:SF83">
    <property type="entry name" value="(3R)-3-HYDROXYACYL-COA DEHYDROGENASE"/>
    <property type="match status" value="1"/>
</dbReference>
<dbReference type="EMBL" id="OV725079">
    <property type="protein sequence ID" value="CAH1394607.1"/>
    <property type="molecule type" value="Genomic_DNA"/>
</dbReference>
<comment type="pathway">
    <text evidence="1">Lipid metabolism; fatty acid biosynthesis.</text>
</comment>
<dbReference type="InterPro" id="IPR020904">
    <property type="entry name" value="Sc_DH/Rdtase_CS"/>
</dbReference>
<evidence type="ECO:0000313" key="7">
    <source>
        <dbReference type="Proteomes" id="UP001152798"/>
    </source>
</evidence>
<dbReference type="GO" id="GO:0048038">
    <property type="term" value="F:quinone binding"/>
    <property type="evidence" value="ECO:0007669"/>
    <property type="project" value="TreeGrafter"/>
</dbReference>
<reference evidence="6" key="1">
    <citation type="submission" date="2022-01" db="EMBL/GenBank/DDBJ databases">
        <authorList>
            <person name="King R."/>
        </authorList>
    </citation>
    <scope>NUCLEOTIDE SEQUENCE</scope>
</reference>
<dbReference type="InterPro" id="IPR036291">
    <property type="entry name" value="NAD(P)-bd_dom_sf"/>
</dbReference>
<dbReference type="AlphaFoldDB" id="A0A9P0H4U1"/>
<dbReference type="Proteomes" id="UP001152798">
    <property type="component" value="Chromosome 3"/>
</dbReference>
<evidence type="ECO:0000259" key="5">
    <source>
        <dbReference type="SMART" id="SM00822"/>
    </source>
</evidence>
<dbReference type="InterPro" id="IPR057326">
    <property type="entry name" value="KR_dom"/>
</dbReference>
<dbReference type="OrthoDB" id="1888931at2759"/>
<name>A0A9P0H4U1_NEZVI</name>
<keyword evidence="3" id="KW-0560">Oxidoreductase</keyword>
<dbReference type="FunFam" id="3.40.50.720:FF:000173">
    <property type="entry name" value="3-oxoacyl-[acyl-carrier protein] reductase"/>
    <property type="match status" value="1"/>
</dbReference>
<evidence type="ECO:0000256" key="1">
    <source>
        <dbReference type="ARBA" id="ARBA00005194"/>
    </source>
</evidence>
<dbReference type="PRINTS" id="PR00081">
    <property type="entry name" value="GDHRDH"/>
</dbReference>
<dbReference type="GO" id="GO:0006633">
    <property type="term" value="P:fatty acid biosynthetic process"/>
    <property type="evidence" value="ECO:0007669"/>
    <property type="project" value="TreeGrafter"/>
</dbReference>
<evidence type="ECO:0000256" key="4">
    <source>
        <dbReference type="RuleBase" id="RU000363"/>
    </source>
</evidence>
<dbReference type="InterPro" id="IPR002347">
    <property type="entry name" value="SDR_fam"/>
</dbReference>
<dbReference type="SUPFAM" id="SSF51735">
    <property type="entry name" value="NAD(P)-binding Rossmann-fold domains"/>
    <property type="match status" value="1"/>
</dbReference>
<gene>
    <name evidence="6" type="ORF">NEZAVI_LOCUS5073</name>
</gene>
<keyword evidence="7" id="KW-1185">Reference proteome</keyword>
<dbReference type="PROSITE" id="PS00061">
    <property type="entry name" value="ADH_SHORT"/>
    <property type="match status" value="1"/>
</dbReference>
<sequence>MLANKLAFVTGAGSGIGRATCLAFCREGAKVIACDKNAKSAQETLNLLSEPESHLGLEIDVSDRESVTKALQAGLKKYSKPANVIVNCAGITRDDFLLKMDPAKFQETINVNLTGTYNVVKEACTILVEEDEPGSVITVGSIVGQMGNIGQANYAASKAGVEALTKSVSKELGMFRIRCNAVIPGFIETPMTNTVPDQVKSMFMKMIPLARFGEPRENLLTALINKVDGYIDPKVIDSKNATQELAYALLRLGPVVSISGNITDEARGFTLRFSLSAQAETLVKRSVAVVDDDELDNIEITGSEGGMLQPLVTVLEPYLVNAASIVFNGVMSNMIANFMHELSLLSSTNLDNGTLKPLRVNAGRQRFRRTANAEEETVDAVQLSPTTSTRRLSRRFDVSSTSVWGTLREE</sequence>
<evidence type="ECO:0000313" key="6">
    <source>
        <dbReference type="EMBL" id="CAH1394607.1"/>
    </source>
</evidence>
<protein>
    <recommendedName>
        <fullName evidence="5">Ketoreductase domain-containing protein</fullName>
    </recommendedName>
</protein>
<organism evidence="6 7">
    <name type="scientific">Nezara viridula</name>
    <name type="common">Southern green stink bug</name>
    <name type="synonym">Cimex viridulus</name>
    <dbReference type="NCBI Taxonomy" id="85310"/>
    <lineage>
        <taxon>Eukaryota</taxon>
        <taxon>Metazoa</taxon>
        <taxon>Ecdysozoa</taxon>
        <taxon>Arthropoda</taxon>
        <taxon>Hexapoda</taxon>
        <taxon>Insecta</taxon>
        <taxon>Pterygota</taxon>
        <taxon>Neoptera</taxon>
        <taxon>Paraneoptera</taxon>
        <taxon>Hemiptera</taxon>
        <taxon>Heteroptera</taxon>
        <taxon>Panheteroptera</taxon>
        <taxon>Pentatomomorpha</taxon>
        <taxon>Pentatomoidea</taxon>
        <taxon>Pentatomidae</taxon>
        <taxon>Pentatominae</taxon>
        <taxon>Nezara</taxon>
    </lineage>
</organism>
<dbReference type="SMART" id="SM00822">
    <property type="entry name" value="PKS_KR"/>
    <property type="match status" value="1"/>
</dbReference>
<dbReference type="GO" id="GO:0016616">
    <property type="term" value="F:oxidoreductase activity, acting on the CH-OH group of donors, NAD or NADP as acceptor"/>
    <property type="evidence" value="ECO:0007669"/>
    <property type="project" value="TreeGrafter"/>
</dbReference>